<dbReference type="RefSeq" id="WP_054782629.1">
    <property type="nucleotide sequence ID" value="NZ_FPBD01000001.1"/>
</dbReference>
<gene>
    <name evidence="1" type="ORF">SAMN05444141_101545</name>
</gene>
<reference evidence="2" key="1">
    <citation type="submission" date="2016-10" db="EMBL/GenBank/DDBJ databases">
        <authorList>
            <person name="Varghese N."/>
            <person name="Submissions S."/>
        </authorList>
    </citation>
    <scope>NUCLEOTIDE SEQUENCE [LARGE SCALE GENOMIC DNA]</scope>
    <source>
        <strain evidence="2">DSM 17465</strain>
    </source>
</reference>
<accession>A0A1I6XZA6</accession>
<dbReference type="AlphaFoldDB" id="A0A1I6XZA6"/>
<protein>
    <submittedName>
        <fullName evidence="1">Uncharacterized protein</fullName>
    </submittedName>
</protein>
<dbReference type="EMBL" id="FPBD01000001">
    <property type="protein sequence ID" value="SFT43689.1"/>
    <property type="molecule type" value="Genomic_DNA"/>
</dbReference>
<keyword evidence="2" id="KW-1185">Reference proteome</keyword>
<evidence type="ECO:0000313" key="2">
    <source>
        <dbReference type="Proteomes" id="UP000183371"/>
    </source>
</evidence>
<evidence type="ECO:0000313" key="1">
    <source>
        <dbReference type="EMBL" id="SFT43689.1"/>
    </source>
</evidence>
<name>A0A1I6XZA6_9HYPH</name>
<sequence>MTELSRNTSLNDIHSGLATLNTLSSRMEGLFTALGHISNEIASSDPLWNAALALQGELEDRHTSLIKALETVELNVRKLNRGGQA</sequence>
<dbReference type="Proteomes" id="UP000183371">
    <property type="component" value="Unassembled WGS sequence"/>
</dbReference>
<proteinExistence type="predicted"/>
<organism evidence="1 2">
    <name type="scientific">Pseudovibrio denitrificans</name>
    <dbReference type="NCBI Taxonomy" id="258256"/>
    <lineage>
        <taxon>Bacteria</taxon>
        <taxon>Pseudomonadati</taxon>
        <taxon>Pseudomonadota</taxon>
        <taxon>Alphaproteobacteria</taxon>
        <taxon>Hyphomicrobiales</taxon>
        <taxon>Stappiaceae</taxon>
        <taxon>Pseudovibrio</taxon>
    </lineage>
</organism>